<dbReference type="InterPro" id="IPR036047">
    <property type="entry name" value="F-box-like_dom_sf"/>
</dbReference>
<accession>A0A803KVD3</accession>
<dbReference type="Pfam" id="PF00646">
    <property type="entry name" value="F-box"/>
    <property type="match status" value="1"/>
</dbReference>
<dbReference type="PANTHER" id="PTHR31900:SF27">
    <property type="entry name" value="FBD DOMAIN-CONTAINING PROTEIN"/>
    <property type="match status" value="1"/>
</dbReference>
<proteinExistence type="predicted"/>
<dbReference type="InterPro" id="IPR032675">
    <property type="entry name" value="LRR_dom_sf"/>
</dbReference>
<dbReference type="OMA" id="LRICAPK"/>
<dbReference type="Gramene" id="AUR62002991-RA">
    <property type="protein sequence ID" value="AUR62002991-RA:cds"/>
    <property type="gene ID" value="AUR62002991"/>
</dbReference>
<evidence type="ECO:0000313" key="2">
    <source>
        <dbReference type="EnsemblPlants" id="AUR62002991-RA:cds"/>
    </source>
</evidence>
<dbReference type="PANTHER" id="PTHR31900">
    <property type="entry name" value="F-BOX/RNI SUPERFAMILY PROTEIN-RELATED"/>
    <property type="match status" value="1"/>
</dbReference>
<dbReference type="Pfam" id="PF24758">
    <property type="entry name" value="LRR_At5g56370"/>
    <property type="match status" value="1"/>
</dbReference>
<name>A0A803KVD3_CHEQI</name>
<dbReference type="InterPro" id="IPR050232">
    <property type="entry name" value="FBL13/AtMIF1-like"/>
</dbReference>
<dbReference type="SUPFAM" id="SSF81383">
    <property type="entry name" value="F-box domain"/>
    <property type="match status" value="1"/>
</dbReference>
<keyword evidence="3" id="KW-1185">Reference proteome</keyword>
<protein>
    <recommendedName>
        <fullName evidence="1">F-box domain-containing protein</fullName>
    </recommendedName>
</protein>
<reference evidence="2" key="1">
    <citation type="journal article" date="2017" name="Nature">
        <title>The genome of Chenopodium quinoa.</title>
        <authorList>
            <person name="Jarvis D.E."/>
            <person name="Ho Y.S."/>
            <person name="Lightfoot D.J."/>
            <person name="Schmoeckel S.M."/>
            <person name="Li B."/>
            <person name="Borm T.J.A."/>
            <person name="Ohyanagi H."/>
            <person name="Mineta K."/>
            <person name="Michell C.T."/>
            <person name="Saber N."/>
            <person name="Kharbatia N.M."/>
            <person name="Rupper R.R."/>
            <person name="Sharp A.R."/>
            <person name="Dally N."/>
            <person name="Boughton B.A."/>
            <person name="Woo Y.H."/>
            <person name="Gao G."/>
            <person name="Schijlen E.G.W.M."/>
            <person name="Guo X."/>
            <person name="Momin A.A."/>
            <person name="Negrao S."/>
            <person name="Al-Babili S."/>
            <person name="Gehring C."/>
            <person name="Roessner U."/>
            <person name="Jung C."/>
            <person name="Murphy K."/>
            <person name="Arold S.T."/>
            <person name="Gojobori T."/>
            <person name="van der Linden C.G."/>
            <person name="van Loo E.N."/>
            <person name="Jellen E.N."/>
            <person name="Maughan P.J."/>
            <person name="Tester M."/>
        </authorList>
    </citation>
    <scope>NUCLEOTIDE SEQUENCE [LARGE SCALE GENOMIC DNA]</scope>
    <source>
        <strain evidence="2">cv. PI 614886</strain>
    </source>
</reference>
<organism evidence="2 3">
    <name type="scientific">Chenopodium quinoa</name>
    <name type="common">Quinoa</name>
    <dbReference type="NCBI Taxonomy" id="63459"/>
    <lineage>
        <taxon>Eukaryota</taxon>
        <taxon>Viridiplantae</taxon>
        <taxon>Streptophyta</taxon>
        <taxon>Embryophyta</taxon>
        <taxon>Tracheophyta</taxon>
        <taxon>Spermatophyta</taxon>
        <taxon>Magnoliopsida</taxon>
        <taxon>eudicotyledons</taxon>
        <taxon>Gunneridae</taxon>
        <taxon>Pentapetalae</taxon>
        <taxon>Caryophyllales</taxon>
        <taxon>Chenopodiaceae</taxon>
        <taxon>Chenopodioideae</taxon>
        <taxon>Atripliceae</taxon>
        <taxon>Chenopodium</taxon>
    </lineage>
</organism>
<evidence type="ECO:0000259" key="1">
    <source>
        <dbReference type="PROSITE" id="PS50181"/>
    </source>
</evidence>
<dbReference type="Proteomes" id="UP000596660">
    <property type="component" value="Unplaced"/>
</dbReference>
<evidence type="ECO:0000313" key="3">
    <source>
        <dbReference type="Proteomes" id="UP000596660"/>
    </source>
</evidence>
<dbReference type="InterPro" id="IPR055411">
    <property type="entry name" value="LRR_FXL15/At3g58940/PEG3-like"/>
</dbReference>
<dbReference type="InterPro" id="IPR006566">
    <property type="entry name" value="FBD"/>
</dbReference>
<sequence length="584" mass="67094">MFATWIASKLKLNQKTDRISNLPQNVTQQILECLPLRDAARMSILSSHWRFEWGSISQLLLDHDLFSSILKGRLDTEDNLLAYTNFVYDILFSHAGPILKFNLYLPYWLPNEYDISQWMQYLSSNGVKEFTLEDSRSPRMNLPTCLFSCESLTHLTLIDCILSPLPATFKGFPCFVSLKLEKLYMSPGNHTVVNLFEILISKCPQLKILNISLAERLYNLTICAPKLQDLFVDYWFGNLSLEGTTNINKLSLDCYSQKYQHSNHMSDFFSNLCNVEKLILGHSFWWGVELYSLRSPTKFPEELERLRTLKIVEISLFCHSSISLVLCLFMSSPHLELLHIEATNCPRYENVHDGPLAQIDGSCFHRPYLKKIQLIGISELINGLLLMKFLLACSPALEEMTVELINFIEEAMQYRRASPIAKINIMPKKETDRSPIKVFNFSDFTSPKMFPKFLTRLQALELIDIALNYDSNISLVLCLLLSSPNLERLRIKAANDEAESDGQLSQFDDTYIFQHLKIIHLVGITGLSNELKLIRFLLACSPVLEKITIELSTKIGGAEEQVNFFKELNQYRRASTNVEMIFKT</sequence>
<dbReference type="Pfam" id="PF08387">
    <property type="entry name" value="FBD"/>
    <property type="match status" value="1"/>
</dbReference>
<dbReference type="InterPro" id="IPR001810">
    <property type="entry name" value="F-box_dom"/>
</dbReference>
<dbReference type="PROSITE" id="PS50181">
    <property type="entry name" value="FBOX"/>
    <property type="match status" value="1"/>
</dbReference>
<reference evidence="2" key="2">
    <citation type="submission" date="2021-03" db="UniProtKB">
        <authorList>
            <consortium name="EnsemblPlants"/>
        </authorList>
    </citation>
    <scope>IDENTIFICATION</scope>
</reference>
<feature type="domain" description="F-box" evidence="1">
    <location>
        <begin position="16"/>
        <end position="69"/>
    </location>
</feature>
<dbReference type="SMART" id="SM00579">
    <property type="entry name" value="FBD"/>
    <property type="match status" value="1"/>
</dbReference>
<dbReference type="Gene3D" id="1.20.1280.50">
    <property type="match status" value="1"/>
</dbReference>
<dbReference type="Gene3D" id="3.80.10.10">
    <property type="entry name" value="Ribonuclease Inhibitor"/>
    <property type="match status" value="1"/>
</dbReference>
<dbReference type="AlphaFoldDB" id="A0A803KVD3"/>
<dbReference type="EnsemblPlants" id="AUR62002991-RA">
    <property type="protein sequence ID" value="AUR62002991-RA:cds"/>
    <property type="gene ID" value="AUR62002991"/>
</dbReference>
<dbReference type="SUPFAM" id="SSF52047">
    <property type="entry name" value="RNI-like"/>
    <property type="match status" value="1"/>
</dbReference>